<dbReference type="CDD" id="cd02440">
    <property type="entry name" value="AdoMet_MTases"/>
    <property type="match status" value="1"/>
</dbReference>
<dbReference type="Pfam" id="PF08241">
    <property type="entry name" value="Methyltransf_11"/>
    <property type="match status" value="1"/>
</dbReference>
<sequence>MKALNPPAYAPYDAVPVRPPVKMVRWLRHAVHTGVYLATLRLPVGIAAWVYERRPRARRRLASDREPLLSLLWVGAVIGGLVLVVVITAGEAAATPAGTIAPASYPLATEEQSPHAATNATAAPGGTNHTPDDGRPQAQTSGERAVPGNDVLLGAVCAIAVSGPYAALPQQTHEISMTRTAVPSLTAEVWNHLYASGRVTPRLIGDGERRAAHSRLSLVRGMSAVDLGCGTGKWTRQLAAWGLDAIGLDFSQVALEQACAAVSRARYELWDIDNNATSGLLLPGSVDIVSCRLSFSFFDRSRLLPNVQRWLAPRGRLYILTDVADQHDGQLPPYECAMTEEEISSLGNDGWHVRDMFRLNRRAGIVLQPSGPSGP</sequence>
<proteinExistence type="inferred from homology"/>
<keyword evidence="3 7" id="KW-0808">Transferase</keyword>
<feature type="transmembrane region" description="Helical" evidence="5">
    <location>
        <begin position="71"/>
        <end position="90"/>
    </location>
</feature>
<dbReference type="InterPro" id="IPR051052">
    <property type="entry name" value="Diverse_substrate_MTase"/>
</dbReference>
<dbReference type="EMBL" id="VAWE01000002">
    <property type="protein sequence ID" value="TLQ39362.1"/>
    <property type="molecule type" value="Genomic_DNA"/>
</dbReference>
<protein>
    <submittedName>
        <fullName evidence="7">Class I SAM-dependent methyltransferase</fullName>
    </submittedName>
</protein>
<comment type="caution">
    <text evidence="7">The sequence shown here is derived from an EMBL/GenBank/DDBJ whole genome shotgun (WGS) entry which is preliminary data.</text>
</comment>
<keyword evidence="5" id="KW-0812">Transmembrane</keyword>
<evidence type="ECO:0000256" key="2">
    <source>
        <dbReference type="ARBA" id="ARBA00022603"/>
    </source>
</evidence>
<dbReference type="Proteomes" id="UP000305921">
    <property type="component" value="Unassembled WGS sequence"/>
</dbReference>
<evidence type="ECO:0000256" key="5">
    <source>
        <dbReference type="SAM" id="Phobius"/>
    </source>
</evidence>
<dbReference type="GO" id="GO:0032259">
    <property type="term" value="P:methylation"/>
    <property type="evidence" value="ECO:0007669"/>
    <property type="project" value="UniProtKB-KW"/>
</dbReference>
<evidence type="ECO:0000256" key="1">
    <source>
        <dbReference type="ARBA" id="ARBA00008361"/>
    </source>
</evidence>
<dbReference type="PANTHER" id="PTHR44942:SF4">
    <property type="entry name" value="METHYLTRANSFERASE TYPE 11 DOMAIN-CONTAINING PROTEIN"/>
    <property type="match status" value="1"/>
</dbReference>
<feature type="compositionally biased region" description="Low complexity" evidence="4">
    <location>
        <begin position="114"/>
        <end position="129"/>
    </location>
</feature>
<dbReference type="InterPro" id="IPR013216">
    <property type="entry name" value="Methyltransf_11"/>
</dbReference>
<dbReference type="GO" id="GO:0008757">
    <property type="term" value="F:S-adenosylmethionine-dependent methyltransferase activity"/>
    <property type="evidence" value="ECO:0007669"/>
    <property type="project" value="InterPro"/>
</dbReference>
<feature type="transmembrane region" description="Helical" evidence="5">
    <location>
        <begin position="30"/>
        <end position="51"/>
    </location>
</feature>
<organism evidence="7 8">
    <name type="scientific">Streptomyces marianii</name>
    <dbReference type="NCBI Taxonomy" id="1817406"/>
    <lineage>
        <taxon>Bacteria</taxon>
        <taxon>Bacillati</taxon>
        <taxon>Actinomycetota</taxon>
        <taxon>Actinomycetes</taxon>
        <taxon>Kitasatosporales</taxon>
        <taxon>Streptomycetaceae</taxon>
        <taxon>Streptomyces</taxon>
    </lineage>
</organism>
<feature type="domain" description="Methyltransferase type 11" evidence="6">
    <location>
        <begin position="225"/>
        <end position="319"/>
    </location>
</feature>
<evidence type="ECO:0000313" key="8">
    <source>
        <dbReference type="Proteomes" id="UP000305921"/>
    </source>
</evidence>
<dbReference type="PANTHER" id="PTHR44942">
    <property type="entry name" value="METHYLTRANSF_11 DOMAIN-CONTAINING PROTEIN"/>
    <property type="match status" value="1"/>
</dbReference>
<comment type="similarity">
    <text evidence="1">Belongs to the methyltransferase superfamily.</text>
</comment>
<dbReference type="InterPro" id="IPR029063">
    <property type="entry name" value="SAM-dependent_MTases_sf"/>
</dbReference>
<evidence type="ECO:0000313" key="7">
    <source>
        <dbReference type="EMBL" id="TLQ39362.1"/>
    </source>
</evidence>
<keyword evidence="8" id="KW-1185">Reference proteome</keyword>
<evidence type="ECO:0000259" key="6">
    <source>
        <dbReference type="Pfam" id="PF08241"/>
    </source>
</evidence>
<accession>A0A5R9DWW2</accession>
<keyword evidence="5" id="KW-0472">Membrane</keyword>
<feature type="region of interest" description="Disordered" evidence="4">
    <location>
        <begin position="107"/>
        <end position="145"/>
    </location>
</feature>
<gene>
    <name evidence="7" type="ORF">FEF34_38935</name>
</gene>
<evidence type="ECO:0000256" key="3">
    <source>
        <dbReference type="ARBA" id="ARBA00022679"/>
    </source>
</evidence>
<dbReference type="Gene3D" id="3.40.50.150">
    <property type="entry name" value="Vaccinia Virus protein VP39"/>
    <property type="match status" value="1"/>
</dbReference>
<name>A0A5R9DWW2_9ACTN</name>
<dbReference type="AlphaFoldDB" id="A0A5R9DWW2"/>
<reference evidence="7 8" key="1">
    <citation type="submission" date="2019-05" db="EMBL/GenBank/DDBJ databases">
        <title>Streptomyces marianii sp. nov., a novel marine actinomycete from southern coast of India.</title>
        <authorList>
            <person name="Iniyan A.M."/>
            <person name="Wink J."/>
            <person name="Ramprasad E."/>
            <person name="Ramana C.V."/>
            <person name="Bunk B."/>
            <person name="Sproer C."/>
            <person name="Joseph F.-J.R.S."/>
            <person name="Vincent S.G.P."/>
        </authorList>
    </citation>
    <scope>NUCLEOTIDE SEQUENCE [LARGE SCALE GENOMIC DNA]</scope>
    <source>
        <strain evidence="7 8">ICN19</strain>
    </source>
</reference>
<keyword evidence="5" id="KW-1133">Transmembrane helix</keyword>
<dbReference type="SUPFAM" id="SSF53335">
    <property type="entry name" value="S-adenosyl-L-methionine-dependent methyltransferases"/>
    <property type="match status" value="1"/>
</dbReference>
<evidence type="ECO:0000256" key="4">
    <source>
        <dbReference type="SAM" id="MobiDB-lite"/>
    </source>
</evidence>
<dbReference type="OrthoDB" id="4256819at2"/>
<dbReference type="RefSeq" id="WP_138058174.1">
    <property type="nucleotide sequence ID" value="NZ_VAWE01000002.1"/>
</dbReference>
<keyword evidence="2 7" id="KW-0489">Methyltransferase</keyword>